<comment type="subcellular location">
    <subcellularLocation>
        <location evidence="1 7">Cell membrane</location>
        <topology evidence="1 7">Multi-pass membrane protein</topology>
    </subcellularLocation>
</comment>
<evidence type="ECO:0000256" key="8">
    <source>
        <dbReference type="SAM" id="MobiDB-lite"/>
    </source>
</evidence>
<keyword evidence="6 7" id="KW-0472">Membrane</keyword>
<organism evidence="10 11">
    <name type="scientific">Amycolatopsis echigonensis</name>
    <dbReference type="NCBI Taxonomy" id="2576905"/>
    <lineage>
        <taxon>Bacteria</taxon>
        <taxon>Bacillati</taxon>
        <taxon>Actinomycetota</taxon>
        <taxon>Actinomycetes</taxon>
        <taxon>Pseudonocardiales</taxon>
        <taxon>Pseudonocardiaceae</taxon>
        <taxon>Amycolatopsis</taxon>
    </lineage>
</organism>
<feature type="transmembrane region" description="Helical" evidence="7">
    <location>
        <begin position="237"/>
        <end position="261"/>
    </location>
</feature>
<evidence type="ECO:0000313" key="10">
    <source>
        <dbReference type="EMBL" id="MBB2499937.1"/>
    </source>
</evidence>
<dbReference type="Proteomes" id="UP000550260">
    <property type="component" value="Unassembled WGS sequence"/>
</dbReference>
<gene>
    <name evidence="10" type="ORF">H5411_12470</name>
</gene>
<proteinExistence type="inferred from homology"/>
<evidence type="ECO:0000256" key="4">
    <source>
        <dbReference type="ARBA" id="ARBA00022692"/>
    </source>
</evidence>
<feature type="region of interest" description="Disordered" evidence="8">
    <location>
        <begin position="1"/>
        <end position="39"/>
    </location>
</feature>
<reference evidence="10 11" key="1">
    <citation type="submission" date="2020-08" db="EMBL/GenBank/DDBJ databases">
        <title>Amycolatopsis echigonensis JCM 21831.</title>
        <authorList>
            <person name="Tedsree N."/>
            <person name="Kuncharoen N."/>
            <person name="Likhitwitayawuid K."/>
            <person name="Tanasupawat S."/>
        </authorList>
    </citation>
    <scope>NUCLEOTIDE SEQUENCE [LARGE SCALE GENOMIC DNA]</scope>
    <source>
        <strain evidence="10 11">JCM 21831</strain>
    </source>
</reference>
<dbReference type="InterPro" id="IPR000515">
    <property type="entry name" value="MetI-like"/>
</dbReference>
<dbReference type="AlphaFoldDB" id="A0A8E2B3G3"/>
<feature type="transmembrane region" description="Helical" evidence="7">
    <location>
        <begin position="109"/>
        <end position="131"/>
    </location>
</feature>
<comment type="caution">
    <text evidence="10">The sequence shown here is derived from an EMBL/GenBank/DDBJ whole genome shotgun (WGS) entry which is preliminary data.</text>
</comment>
<dbReference type="GO" id="GO:0005886">
    <property type="term" value="C:plasma membrane"/>
    <property type="evidence" value="ECO:0007669"/>
    <property type="project" value="UniProtKB-SubCell"/>
</dbReference>
<name>A0A8E2B3G3_9PSEU</name>
<comment type="similarity">
    <text evidence="7">Belongs to the binding-protein-dependent transport system permease family.</text>
</comment>
<dbReference type="Pfam" id="PF00528">
    <property type="entry name" value="BPD_transp_1"/>
    <property type="match status" value="1"/>
</dbReference>
<keyword evidence="2 7" id="KW-0813">Transport</keyword>
<evidence type="ECO:0000256" key="6">
    <source>
        <dbReference type="ARBA" id="ARBA00023136"/>
    </source>
</evidence>
<dbReference type="RefSeq" id="WP_051166277.1">
    <property type="nucleotide sequence ID" value="NZ_JACJHR010000014.1"/>
</dbReference>
<dbReference type="CDD" id="cd06261">
    <property type="entry name" value="TM_PBP2"/>
    <property type="match status" value="1"/>
</dbReference>
<evidence type="ECO:0000256" key="3">
    <source>
        <dbReference type="ARBA" id="ARBA00022475"/>
    </source>
</evidence>
<evidence type="ECO:0000259" key="9">
    <source>
        <dbReference type="PROSITE" id="PS50928"/>
    </source>
</evidence>
<evidence type="ECO:0000256" key="1">
    <source>
        <dbReference type="ARBA" id="ARBA00004651"/>
    </source>
</evidence>
<dbReference type="EMBL" id="JACJHR010000014">
    <property type="protein sequence ID" value="MBB2499937.1"/>
    <property type="molecule type" value="Genomic_DNA"/>
</dbReference>
<dbReference type="PANTHER" id="PTHR30193">
    <property type="entry name" value="ABC TRANSPORTER PERMEASE PROTEIN"/>
    <property type="match status" value="1"/>
</dbReference>
<feature type="transmembrane region" description="Helical" evidence="7">
    <location>
        <begin position="143"/>
        <end position="162"/>
    </location>
</feature>
<sequence>MAETDDVQRARPGFRTVPSTTARSGNAGDSAPRPRNRKRHRPREILLGMVFCIPALAGLGTFVFFPLVQALFLSTRGTDINGNPSRSVGGQNFAQLFTPEFGTVLLHTLFFTLFVVAAGVVLPMALAVPLAQRLPGMRVFRTLFTLPFAYSASAASVVWLLMLDPSMSPVNWLLELLGMDAPGWTTESPWALLTVAWATVWVASGFNLLVLGAGLAGVDEDVLEAARLDGATGLRSFFSVVLPMISPSVFFVVVTTTLTSLQALGQVQVMTDGGPNGSTSTLVFSIYHNAFENGNNNYGLASAQGLVLLVVGIVLAAIQFGVVERRVHYR</sequence>
<dbReference type="PANTHER" id="PTHR30193:SF37">
    <property type="entry name" value="INNER MEMBRANE ABC TRANSPORTER PERMEASE PROTEIN YCJO"/>
    <property type="match status" value="1"/>
</dbReference>
<dbReference type="InterPro" id="IPR051393">
    <property type="entry name" value="ABC_transporter_permease"/>
</dbReference>
<accession>A0A8E2B3G3</accession>
<evidence type="ECO:0000256" key="5">
    <source>
        <dbReference type="ARBA" id="ARBA00022989"/>
    </source>
</evidence>
<feature type="transmembrane region" description="Helical" evidence="7">
    <location>
        <begin position="190"/>
        <end position="216"/>
    </location>
</feature>
<dbReference type="PROSITE" id="PS50928">
    <property type="entry name" value="ABC_TM1"/>
    <property type="match status" value="1"/>
</dbReference>
<evidence type="ECO:0000256" key="7">
    <source>
        <dbReference type="RuleBase" id="RU363032"/>
    </source>
</evidence>
<dbReference type="InterPro" id="IPR035906">
    <property type="entry name" value="MetI-like_sf"/>
</dbReference>
<dbReference type="GO" id="GO:0055085">
    <property type="term" value="P:transmembrane transport"/>
    <property type="evidence" value="ECO:0007669"/>
    <property type="project" value="InterPro"/>
</dbReference>
<feature type="transmembrane region" description="Helical" evidence="7">
    <location>
        <begin position="301"/>
        <end position="323"/>
    </location>
</feature>
<dbReference type="SUPFAM" id="SSF161098">
    <property type="entry name" value="MetI-like"/>
    <property type="match status" value="1"/>
</dbReference>
<protein>
    <submittedName>
        <fullName evidence="10">Sugar ABC transporter permease</fullName>
    </submittedName>
</protein>
<evidence type="ECO:0000313" key="11">
    <source>
        <dbReference type="Proteomes" id="UP000550260"/>
    </source>
</evidence>
<feature type="domain" description="ABC transmembrane type-1" evidence="9">
    <location>
        <begin position="105"/>
        <end position="319"/>
    </location>
</feature>
<keyword evidence="5 7" id="KW-1133">Transmembrane helix</keyword>
<feature type="transmembrane region" description="Helical" evidence="7">
    <location>
        <begin position="45"/>
        <end position="68"/>
    </location>
</feature>
<keyword evidence="3" id="KW-1003">Cell membrane</keyword>
<evidence type="ECO:0000256" key="2">
    <source>
        <dbReference type="ARBA" id="ARBA00022448"/>
    </source>
</evidence>
<keyword evidence="4 7" id="KW-0812">Transmembrane</keyword>
<dbReference type="Gene3D" id="1.10.3720.10">
    <property type="entry name" value="MetI-like"/>
    <property type="match status" value="1"/>
</dbReference>